<accession>A0A4R3M085</accession>
<name>A0A4R3M085_9HYPH</name>
<feature type="signal peptide" evidence="2">
    <location>
        <begin position="1"/>
        <end position="23"/>
    </location>
</feature>
<feature type="chain" id="PRO_5020568668" evidence="2">
    <location>
        <begin position="24"/>
        <end position="320"/>
    </location>
</feature>
<dbReference type="InterPro" id="IPR042100">
    <property type="entry name" value="Bug_dom1"/>
</dbReference>
<dbReference type="AlphaFoldDB" id="A0A4R3M085"/>
<dbReference type="Gene3D" id="3.40.190.150">
    <property type="entry name" value="Bordetella uptake gene, domain 1"/>
    <property type="match status" value="1"/>
</dbReference>
<comment type="similarity">
    <text evidence="1">Belongs to the UPF0065 (bug) family.</text>
</comment>
<dbReference type="OrthoDB" id="7246401at2"/>
<comment type="caution">
    <text evidence="3">The sequence shown here is derived from an EMBL/GenBank/DDBJ whole genome shotgun (WGS) entry which is preliminary data.</text>
</comment>
<dbReference type="Proteomes" id="UP000294664">
    <property type="component" value="Unassembled WGS sequence"/>
</dbReference>
<keyword evidence="2" id="KW-0732">Signal</keyword>
<evidence type="ECO:0000313" key="4">
    <source>
        <dbReference type="Proteomes" id="UP000294664"/>
    </source>
</evidence>
<dbReference type="PANTHER" id="PTHR42928:SF5">
    <property type="entry name" value="BLR1237 PROTEIN"/>
    <property type="match status" value="1"/>
</dbReference>
<evidence type="ECO:0000256" key="2">
    <source>
        <dbReference type="SAM" id="SignalP"/>
    </source>
</evidence>
<keyword evidence="4" id="KW-1185">Reference proteome</keyword>
<dbReference type="SUPFAM" id="SSF53850">
    <property type="entry name" value="Periplasmic binding protein-like II"/>
    <property type="match status" value="1"/>
</dbReference>
<keyword evidence="3" id="KW-0675">Receptor</keyword>
<evidence type="ECO:0000256" key="1">
    <source>
        <dbReference type="ARBA" id="ARBA00006987"/>
    </source>
</evidence>
<proteinExistence type="inferred from homology"/>
<dbReference type="Gene3D" id="3.40.190.10">
    <property type="entry name" value="Periplasmic binding protein-like II"/>
    <property type="match status" value="1"/>
</dbReference>
<dbReference type="Pfam" id="PF03401">
    <property type="entry name" value="TctC"/>
    <property type="match status" value="1"/>
</dbReference>
<dbReference type="PANTHER" id="PTHR42928">
    <property type="entry name" value="TRICARBOXYLATE-BINDING PROTEIN"/>
    <property type="match status" value="1"/>
</dbReference>
<reference evidence="3 4" key="1">
    <citation type="submission" date="2019-03" db="EMBL/GenBank/DDBJ databases">
        <title>Genomic Encyclopedia of Type Strains, Phase IV (KMG-IV): sequencing the most valuable type-strain genomes for metagenomic binning, comparative biology and taxonomic classification.</title>
        <authorList>
            <person name="Goeker M."/>
        </authorList>
    </citation>
    <scope>NUCLEOTIDE SEQUENCE [LARGE SCALE GENOMIC DNA]</scope>
    <source>
        <strain evidence="3 4">DSM 9035</strain>
    </source>
</reference>
<dbReference type="PIRSF" id="PIRSF017082">
    <property type="entry name" value="YflP"/>
    <property type="match status" value="1"/>
</dbReference>
<dbReference type="CDD" id="cd07012">
    <property type="entry name" value="PBP2_Bug_TTT"/>
    <property type="match status" value="1"/>
</dbReference>
<dbReference type="EMBL" id="SMAI01000003">
    <property type="protein sequence ID" value="TCT06113.1"/>
    <property type="molecule type" value="Genomic_DNA"/>
</dbReference>
<dbReference type="RefSeq" id="WP_132030630.1">
    <property type="nucleotide sequence ID" value="NZ_SMAI01000003.1"/>
</dbReference>
<protein>
    <submittedName>
        <fullName evidence="3">Tripartite-type tricarboxylate transporter receptor subunit TctC</fullName>
    </submittedName>
</protein>
<sequence>MKILWKAAMALAIGAAGALPAAAQDKFPSKAIEIIVPFAAGGSTDLGMRVIAPALEAKWGVPVRIINKPGGNTVPAVNEVMNAKPDGYTMLADGPPQSSMLDTAVKNLPFKVVDRTFVGVAAYTPMKFVVPVDSPFKTLADAAAAAKADPSTFTWTSLGGAGAQDMANRQFFKAIGVDVTKTRPLQLKGGSEAITMTAGGHVKMGVGSYSSIAAPLQSGKLRVLAVASPERWPNLPDTPTAKEAGYPSIETLYWIGLSGPPKLPADIVAAYDKAMREITSDPKVVDGLLKVGLLPLYANAADMLKRVEKERAETQELWAK</sequence>
<evidence type="ECO:0000313" key="3">
    <source>
        <dbReference type="EMBL" id="TCT06113.1"/>
    </source>
</evidence>
<organism evidence="3 4">
    <name type="scientific">Aquabacter spiritensis</name>
    <dbReference type="NCBI Taxonomy" id="933073"/>
    <lineage>
        <taxon>Bacteria</taxon>
        <taxon>Pseudomonadati</taxon>
        <taxon>Pseudomonadota</taxon>
        <taxon>Alphaproteobacteria</taxon>
        <taxon>Hyphomicrobiales</taxon>
        <taxon>Xanthobacteraceae</taxon>
        <taxon>Aquabacter</taxon>
    </lineage>
</organism>
<gene>
    <name evidence="3" type="ORF">EDC64_103217</name>
</gene>
<dbReference type="InterPro" id="IPR005064">
    <property type="entry name" value="BUG"/>
</dbReference>